<dbReference type="SUPFAM" id="SSF53850">
    <property type="entry name" value="Periplasmic binding protein-like II"/>
    <property type="match status" value="1"/>
</dbReference>
<accession>A0A6N6W0D2</accession>
<dbReference type="PANTHER" id="PTHR35936">
    <property type="entry name" value="MEMBRANE-BOUND LYTIC MUREIN TRANSGLYCOSYLASE F"/>
    <property type="match status" value="1"/>
</dbReference>
<comment type="caution">
    <text evidence="6">The sequence shown here is derived from an EMBL/GenBank/DDBJ whole genome shotgun (WGS) entry which is preliminary data.</text>
</comment>
<evidence type="ECO:0000256" key="2">
    <source>
        <dbReference type="ARBA" id="ARBA00010333"/>
    </source>
</evidence>
<evidence type="ECO:0000256" key="3">
    <source>
        <dbReference type="ARBA" id="ARBA00022729"/>
    </source>
</evidence>
<protein>
    <submittedName>
        <fullName evidence="6">Transporter substrate-binding domain-containing protein</fullName>
    </submittedName>
</protein>
<dbReference type="CDD" id="cd13530">
    <property type="entry name" value="PBP2_peptides_like"/>
    <property type="match status" value="1"/>
</dbReference>
<evidence type="ECO:0000256" key="1">
    <source>
        <dbReference type="ARBA" id="ARBA00004196"/>
    </source>
</evidence>
<dbReference type="EMBL" id="WFLM01000001">
    <property type="protein sequence ID" value="KAB8040668.1"/>
    <property type="molecule type" value="Genomic_DNA"/>
</dbReference>
<name>A0A6N6W0D2_9BACT</name>
<dbReference type="InterPro" id="IPR018313">
    <property type="entry name" value="SBP_3_CS"/>
</dbReference>
<dbReference type="Gene3D" id="3.40.190.10">
    <property type="entry name" value="Periplasmic binding protein-like II"/>
    <property type="match status" value="2"/>
</dbReference>
<dbReference type="Pfam" id="PF00497">
    <property type="entry name" value="SBP_bac_3"/>
    <property type="match status" value="1"/>
</dbReference>
<reference evidence="6 7" key="1">
    <citation type="submission" date="2019-10" db="EMBL/GenBank/DDBJ databases">
        <title>New species of Slilvanegrellaceae.</title>
        <authorList>
            <person name="Pitt A."/>
            <person name="Hahn M.W."/>
        </authorList>
    </citation>
    <scope>NUCLEOTIDE SEQUENCE [LARGE SCALE GENOMIC DNA]</scope>
    <source>
        <strain evidence="6 7">SP-Ram-0.45-NSY-1</strain>
    </source>
</reference>
<dbReference type="Proteomes" id="UP000437748">
    <property type="component" value="Unassembled WGS sequence"/>
</dbReference>
<sequence length="266" mass="29916">MMLKLPFIKISIAISIIFLMFTKIAFAEDLSLVKQGVLTISHDDSFAPFGYAEKNAQGKYNVSQGFEIDLLKNVVQKMGLKSEFIPNAWAKVLVSVKVNTADAIATIGINEERKKSYDYSEPYANYAAILFVPKEKNISNLSDLNGKKMGIQKNHFSVPWIRDHYPKIEMVTFENAKDCFMAALNGKVEGAVADKLVGLYTIKQNSELTDKLKLVGEEFASTPVALAFAKGQKKQLRIKFNEALVTFQKSNDYTEIFNKWFGIKTK</sequence>
<dbReference type="AlphaFoldDB" id="A0A6N6W0D2"/>
<gene>
    <name evidence="6" type="ORF">GCL60_01730</name>
</gene>
<feature type="domain" description="Solute-binding protein family 3/N-terminal" evidence="5">
    <location>
        <begin position="37"/>
        <end position="264"/>
    </location>
</feature>
<organism evidence="6 7">
    <name type="scientific">Silvanigrella paludirubra</name>
    <dbReference type="NCBI Taxonomy" id="2499159"/>
    <lineage>
        <taxon>Bacteria</taxon>
        <taxon>Pseudomonadati</taxon>
        <taxon>Bdellovibrionota</taxon>
        <taxon>Oligoflexia</taxon>
        <taxon>Silvanigrellales</taxon>
        <taxon>Silvanigrellaceae</taxon>
        <taxon>Silvanigrella</taxon>
    </lineage>
</organism>
<keyword evidence="7" id="KW-1185">Reference proteome</keyword>
<evidence type="ECO:0000256" key="4">
    <source>
        <dbReference type="RuleBase" id="RU003744"/>
    </source>
</evidence>
<evidence type="ECO:0000259" key="5">
    <source>
        <dbReference type="SMART" id="SM00062"/>
    </source>
</evidence>
<dbReference type="PANTHER" id="PTHR35936:SF19">
    <property type="entry name" value="AMINO-ACID-BINDING PROTEIN YXEM-RELATED"/>
    <property type="match status" value="1"/>
</dbReference>
<comment type="similarity">
    <text evidence="2 4">Belongs to the bacterial solute-binding protein 3 family.</text>
</comment>
<dbReference type="InterPro" id="IPR001638">
    <property type="entry name" value="Solute-binding_3/MltF_N"/>
</dbReference>
<dbReference type="PROSITE" id="PS01039">
    <property type="entry name" value="SBP_BACTERIAL_3"/>
    <property type="match status" value="1"/>
</dbReference>
<comment type="subcellular location">
    <subcellularLocation>
        <location evidence="1">Cell envelope</location>
    </subcellularLocation>
</comment>
<evidence type="ECO:0000313" key="6">
    <source>
        <dbReference type="EMBL" id="KAB8040668.1"/>
    </source>
</evidence>
<dbReference type="GO" id="GO:0030313">
    <property type="term" value="C:cell envelope"/>
    <property type="evidence" value="ECO:0007669"/>
    <property type="project" value="UniProtKB-SubCell"/>
</dbReference>
<dbReference type="SMART" id="SM00062">
    <property type="entry name" value="PBPb"/>
    <property type="match status" value="1"/>
</dbReference>
<proteinExistence type="inferred from homology"/>
<evidence type="ECO:0000313" key="7">
    <source>
        <dbReference type="Proteomes" id="UP000437748"/>
    </source>
</evidence>
<keyword evidence="3" id="KW-0732">Signal</keyword>
<dbReference type="OrthoDB" id="5292462at2"/>
<dbReference type="RefSeq" id="WP_153418184.1">
    <property type="nucleotide sequence ID" value="NZ_WFLM01000001.1"/>
</dbReference>